<keyword evidence="2" id="KW-0472">Membrane</keyword>
<evidence type="ECO:0000256" key="2">
    <source>
        <dbReference type="SAM" id="Phobius"/>
    </source>
</evidence>
<evidence type="ECO:0000313" key="3">
    <source>
        <dbReference type="EMBL" id="OEE38335.1"/>
    </source>
</evidence>
<keyword evidence="2" id="KW-0812">Transmembrane</keyword>
<sequence>MSNNGLNANDKNDQSVATNVTSLNASESDRHALDTKPVDMTINGPNSPSDKSTSEKLKETEDSSRDSDLSFPDKTRLKKVGKIIIWLLFVVVVLISAISGYLKYKEQILSFIPAAETVPQSPPIQVTDLEKYKLEVSSQLETLRSDFNLKLNGKANSTFANSVLTEAQQAKQEALRASELADEAQQTALFANKTALSARDKANEFSAALDLFKSTVNNKLLMMATSDELESANEKIWNDVERLLKEREIKNLALNDRDKSPSQQRQSFESNEKMNNDFGINNVGLSQSLPEKTEPAPVRKVSTIKKVKELDGVKLYNISSIGGKYHAHIADSVVLNFFSEGDYLSSSSNFYIKAIRAGKNGRMPQSILVQHDSSSEVLELIKVK</sequence>
<dbReference type="STRING" id="1187848.A1QO_02850"/>
<feature type="compositionally biased region" description="Polar residues" evidence="1">
    <location>
        <begin position="1"/>
        <end position="26"/>
    </location>
</feature>
<protein>
    <submittedName>
        <fullName evidence="3">Uncharacterized protein</fullName>
    </submittedName>
</protein>
<dbReference type="Proteomes" id="UP000094741">
    <property type="component" value="Unassembled WGS sequence"/>
</dbReference>
<organism evidence="3 4">
    <name type="scientific">Vibrio genomosp. F10 str. ZF-129</name>
    <dbReference type="NCBI Taxonomy" id="1187848"/>
    <lineage>
        <taxon>Bacteria</taxon>
        <taxon>Pseudomonadati</taxon>
        <taxon>Pseudomonadota</taxon>
        <taxon>Gammaproteobacteria</taxon>
        <taxon>Vibrionales</taxon>
        <taxon>Vibrionaceae</taxon>
        <taxon>Vibrio</taxon>
    </lineage>
</organism>
<feature type="region of interest" description="Disordered" evidence="1">
    <location>
        <begin position="254"/>
        <end position="278"/>
    </location>
</feature>
<evidence type="ECO:0000256" key="1">
    <source>
        <dbReference type="SAM" id="MobiDB-lite"/>
    </source>
</evidence>
<keyword evidence="2" id="KW-1133">Transmembrane helix</keyword>
<reference evidence="3 4" key="1">
    <citation type="journal article" date="2012" name="Science">
        <title>Ecological populations of bacteria act as socially cohesive units of antibiotic production and resistance.</title>
        <authorList>
            <person name="Cordero O.X."/>
            <person name="Wildschutte H."/>
            <person name="Kirkup B."/>
            <person name="Proehl S."/>
            <person name="Ngo L."/>
            <person name="Hussain F."/>
            <person name="Le Roux F."/>
            <person name="Mincer T."/>
            <person name="Polz M.F."/>
        </authorList>
    </citation>
    <scope>NUCLEOTIDE SEQUENCE [LARGE SCALE GENOMIC DNA]</scope>
    <source>
        <strain evidence="3 4">ZF-129</strain>
    </source>
</reference>
<dbReference type="EMBL" id="AJYQ02000002">
    <property type="protein sequence ID" value="OEE38335.1"/>
    <property type="molecule type" value="Genomic_DNA"/>
</dbReference>
<gene>
    <name evidence="3" type="ORF">A1QO_02850</name>
</gene>
<name>A0A1E5BKP8_9VIBR</name>
<feature type="compositionally biased region" description="Basic and acidic residues" evidence="1">
    <location>
        <begin position="52"/>
        <end position="71"/>
    </location>
</feature>
<dbReference type="AlphaFoldDB" id="A0A1E5BKP8"/>
<feature type="region of interest" description="Disordered" evidence="1">
    <location>
        <begin position="1"/>
        <end position="71"/>
    </location>
</feature>
<evidence type="ECO:0000313" key="4">
    <source>
        <dbReference type="Proteomes" id="UP000094741"/>
    </source>
</evidence>
<dbReference type="RefSeq" id="WP_017041336.1">
    <property type="nucleotide sequence ID" value="NZ_AJYQ02000002.1"/>
</dbReference>
<feature type="compositionally biased region" description="Basic and acidic residues" evidence="1">
    <location>
        <begin position="27"/>
        <end position="37"/>
    </location>
</feature>
<proteinExistence type="predicted"/>
<feature type="transmembrane region" description="Helical" evidence="2">
    <location>
        <begin position="83"/>
        <end position="102"/>
    </location>
</feature>
<comment type="caution">
    <text evidence="3">The sequence shown here is derived from an EMBL/GenBank/DDBJ whole genome shotgun (WGS) entry which is preliminary data.</text>
</comment>
<accession>A0A1E5BKP8</accession>